<dbReference type="InterPro" id="IPR013342">
    <property type="entry name" value="Mandelate_racemase_C"/>
</dbReference>
<dbReference type="Proteomes" id="UP000620075">
    <property type="component" value="Unassembled WGS sequence"/>
</dbReference>
<sequence>MGAALGCRPTPVRGLELIPIRRPAGAGFRESVLVIRSEGQLHGLGEAPVTSGRSGSLVELLAELEGRTAPGPSARCGLQTAEFDLAARRRGVSVTALLGGPRRDSVECTALISAEAPERVVPELESWAALGFTAFKLKSNGRALESELERLGAARYAAGPTARLRLDFNGSLGRVEASERLRALAGFQLELIEQPLAAAASLSDWAHLRSQSHLPLAADESLADPEAAAALLSLGVLPAVKLATVGGPQRALALAAGSQGGATLGSSFESSIGLAAALHVACALEREPLACGLATERLGGSELAAGLEWKGPHLRLPRRPGLGVELDRAALERYRL</sequence>
<evidence type="ECO:0000313" key="4">
    <source>
        <dbReference type="Proteomes" id="UP000620075"/>
    </source>
</evidence>
<dbReference type="InterPro" id="IPR018110">
    <property type="entry name" value="Mandel_Rmase/mucon_lact_enz_CS"/>
</dbReference>
<evidence type="ECO:0000313" key="3">
    <source>
        <dbReference type="EMBL" id="MBJ7601864.1"/>
    </source>
</evidence>
<dbReference type="SUPFAM" id="SSF51604">
    <property type="entry name" value="Enolase C-terminal domain-like"/>
    <property type="match status" value="1"/>
</dbReference>
<dbReference type="InterPro" id="IPR036849">
    <property type="entry name" value="Enolase-like_C_sf"/>
</dbReference>
<evidence type="ECO:0000256" key="1">
    <source>
        <dbReference type="ARBA" id="ARBA00022723"/>
    </source>
</evidence>
<dbReference type="PANTHER" id="PTHR48073">
    <property type="entry name" value="O-SUCCINYLBENZOATE SYNTHASE-RELATED"/>
    <property type="match status" value="1"/>
</dbReference>
<organism evidence="3 4">
    <name type="scientific">Candidatus Dormiibacter inghamiae</name>
    <dbReference type="NCBI Taxonomy" id="3127013"/>
    <lineage>
        <taxon>Bacteria</taxon>
        <taxon>Bacillati</taxon>
        <taxon>Candidatus Dormiibacterota</taxon>
        <taxon>Candidatus Dormibacteria</taxon>
        <taxon>Candidatus Dormibacterales</taxon>
        <taxon>Candidatus Dormibacteraceae</taxon>
        <taxon>Candidatus Dormiibacter</taxon>
    </lineage>
</organism>
<dbReference type="SMART" id="SM00922">
    <property type="entry name" value="MR_MLE"/>
    <property type="match status" value="1"/>
</dbReference>
<dbReference type="SFLD" id="SFLDS00001">
    <property type="entry name" value="Enolase"/>
    <property type="match status" value="1"/>
</dbReference>
<feature type="domain" description="Mandelate racemase/muconate lactonizing enzyme C-terminal" evidence="2">
    <location>
        <begin position="117"/>
        <end position="215"/>
    </location>
</feature>
<reference evidence="3 4" key="1">
    <citation type="submission" date="2020-10" db="EMBL/GenBank/DDBJ databases">
        <title>Ca. Dormibacterota MAGs.</title>
        <authorList>
            <person name="Montgomery K."/>
        </authorList>
    </citation>
    <scope>NUCLEOTIDE SEQUENCE [LARGE SCALE GENOMIC DNA]</scope>
    <source>
        <strain evidence="3">SC8811_S16_3</strain>
    </source>
</reference>
<evidence type="ECO:0000259" key="2">
    <source>
        <dbReference type="SMART" id="SM00922"/>
    </source>
</evidence>
<protein>
    <submittedName>
        <fullName evidence="3">Mandelate racemase/muconate lactonizing enzyme family protein</fullName>
    </submittedName>
</protein>
<name>A0A934NCF4_9BACT</name>
<dbReference type="AlphaFoldDB" id="A0A934NCF4"/>
<dbReference type="InterPro" id="IPR029065">
    <property type="entry name" value="Enolase_C-like"/>
</dbReference>
<keyword evidence="1" id="KW-0479">Metal-binding</keyword>
<proteinExistence type="predicted"/>
<gene>
    <name evidence="3" type="ORF">JF888_01490</name>
</gene>
<dbReference type="InterPro" id="IPR029017">
    <property type="entry name" value="Enolase-like_N"/>
</dbReference>
<dbReference type="Pfam" id="PF13378">
    <property type="entry name" value="MR_MLE_C"/>
    <property type="match status" value="1"/>
</dbReference>
<dbReference type="PROSITE" id="PS00909">
    <property type="entry name" value="MR_MLE_2"/>
    <property type="match status" value="1"/>
</dbReference>
<dbReference type="EMBL" id="JAEKNQ010000010">
    <property type="protein sequence ID" value="MBJ7601864.1"/>
    <property type="molecule type" value="Genomic_DNA"/>
</dbReference>
<dbReference type="GO" id="GO:0046872">
    <property type="term" value="F:metal ion binding"/>
    <property type="evidence" value="ECO:0007669"/>
    <property type="project" value="UniProtKB-KW"/>
</dbReference>
<dbReference type="PANTHER" id="PTHR48073:SF2">
    <property type="entry name" value="O-SUCCINYLBENZOATE SYNTHASE"/>
    <property type="match status" value="1"/>
</dbReference>
<dbReference type="Gene3D" id="3.30.390.10">
    <property type="entry name" value="Enolase-like, N-terminal domain"/>
    <property type="match status" value="1"/>
</dbReference>
<dbReference type="GO" id="GO:0003824">
    <property type="term" value="F:catalytic activity"/>
    <property type="evidence" value="ECO:0007669"/>
    <property type="project" value="UniProtKB-ARBA"/>
</dbReference>
<dbReference type="Gene3D" id="3.20.20.120">
    <property type="entry name" value="Enolase-like C-terminal domain"/>
    <property type="match status" value="1"/>
</dbReference>
<dbReference type="GO" id="GO:0009063">
    <property type="term" value="P:amino acid catabolic process"/>
    <property type="evidence" value="ECO:0007669"/>
    <property type="project" value="InterPro"/>
</dbReference>
<dbReference type="SUPFAM" id="SSF54826">
    <property type="entry name" value="Enolase N-terminal domain-like"/>
    <property type="match status" value="1"/>
</dbReference>
<accession>A0A934NCF4</accession>
<comment type="caution">
    <text evidence="3">The sequence shown here is derived from an EMBL/GenBank/DDBJ whole genome shotgun (WGS) entry which is preliminary data.</text>
</comment>